<evidence type="ECO:0000313" key="6">
    <source>
        <dbReference type="EMBL" id="RJP14851.1"/>
    </source>
</evidence>
<protein>
    <recommendedName>
        <fullName evidence="5">Sec-independent protein translocase protein TatC</fullName>
    </recommendedName>
</protein>
<comment type="similarity">
    <text evidence="5">Belongs to the TatC family.</text>
</comment>
<evidence type="ECO:0000313" key="7">
    <source>
        <dbReference type="Proteomes" id="UP000265882"/>
    </source>
</evidence>
<dbReference type="GO" id="GO:0033281">
    <property type="term" value="C:TAT protein transport complex"/>
    <property type="evidence" value="ECO:0007669"/>
    <property type="project" value="UniProtKB-UniRule"/>
</dbReference>
<feature type="transmembrane region" description="Helical" evidence="5">
    <location>
        <begin position="190"/>
        <end position="207"/>
    </location>
</feature>
<organism evidence="6 7">
    <name type="scientific">Abyssobacteria bacterium (strain SURF_5)</name>
    <dbReference type="NCBI Taxonomy" id="2093360"/>
    <lineage>
        <taxon>Bacteria</taxon>
        <taxon>Pseudomonadati</taxon>
        <taxon>Candidatus Hydrogenedentota</taxon>
        <taxon>Candidatus Abyssobacteria</taxon>
    </lineage>
</organism>
<dbReference type="NCBIfam" id="TIGR00945">
    <property type="entry name" value="tatC"/>
    <property type="match status" value="1"/>
</dbReference>
<dbReference type="PANTHER" id="PTHR30371">
    <property type="entry name" value="SEC-INDEPENDENT PROTEIN TRANSLOCASE PROTEIN TATC"/>
    <property type="match status" value="1"/>
</dbReference>
<keyword evidence="2 5" id="KW-0812">Transmembrane</keyword>
<evidence type="ECO:0000256" key="3">
    <source>
        <dbReference type="ARBA" id="ARBA00022989"/>
    </source>
</evidence>
<keyword evidence="5" id="KW-0653">Protein transport</keyword>
<dbReference type="InterPro" id="IPR002033">
    <property type="entry name" value="TatC"/>
</dbReference>
<keyword evidence="4 5" id="KW-0472">Membrane</keyword>
<comment type="function">
    <text evidence="5">Part of the twin-arginine translocation (Tat) system that transports large folded proteins containing a characteristic twin-arginine motif in their signal peptide across membranes.</text>
</comment>
<dbReference type="GO" id="GO:0009977">
    <property type="term" value="F:proton motive force dependent protein transmembrane transporter activity"/>
    <property type="evidence" value="ECO:0007669"/>
    <property type="project" value="TreeGrafter"/>
</dbReference>
<dbReference type="AlphaFoldDB" id="A0A3A4NJ62"/>
<comment type="subcellular location">
    <subcellularLocation>
        <location evidence="5">Cell membrane</location>
        <topology evidence="5">Multi-pass membrane protein</topology>
    </subcellularLocation>
    <subcellularLocation>
        <location evidence="1">Membrane</location>
        <topology evidence="1">Multi-pass membrane protein</topology>
    </subcellularLocation>
</comment>
<comment type="subunit">
    <text evidence="5">Forms a complex with TatA.</text>
</comment>
<dbReference type="PRINTS" id="PR01840">
    <property type="entry name" value="TATCFAMILY"/>
</dbReference>
<keyword evidence="5" id="KW-1003">Cell membrane</keyword>
<evidence type="ECO:0000256" key="1">
    <source>
        <dbReference type="ARBA" id="ARBA00004141"/>
    </source>
</evidence>
<reference evidence="6 7" key="1">
    <citation type="journal article" date="2017" name="ISME J.">
        <title>Energy and carbon metabolisms in a deep terrestrial subsurface fluid microbial community.</title>
        <authorList>
            <person name="Momper L."/>
            <person name="Jungbluth S.P."/>
            <person name="Lee M.D."/>
            <person name="Amend J.P."/>
        </authorList>
    </citation>
    <scope>NUCLEOTIDE SEQUENCE [LARGE SCALE GENOMIC DNA]</scope>
    <source>
        <strain evidence="6">SURF_5</strain>
    </source>
</reference>
<evidence type="ECO:0000256" key="2">
    <source>
        <dbReference type="ARBA" id="ARBA00022692"/>
    </source>
</evidence>
<name>A0A3A4NJ62_ABYX5</name>
<gene>
    <name evidence="5 6" type="primary">tatC</name>
    <name evidence="6" type="ORF">C4520_21140</name>
</gene>
<evidence type="ECO:0000256" key="4">
    <source>
        <dbReference type="ARBA" id="ARBA00023136"/>
    </source>
</evidence>
<dbReference type="Pfam" id="PF00902">
    <property type="entry name" value="TatC"/>
    <property type="match status" value="1"/>
</dbReference>
<sequence length="238" mass="26813">MNDVKMTFTQHLAELRIRLVKGLAAIAVFSIIGYIFRSQILYVIKKPLGTTIPLHAFDLFEPFFASLRIAGYTGLFFGLPFLVYQIMMFCLPALRPNEKKVIVGGLVCGVFLLYGGIIFSYMFILPMLIPQLAGFFSTGVEQTFSLKMYIDKIFRFIIGFGLGFQLPIILIVLVRVGVVSVEGLRKNRKYMMVGIFIMAAILTPPDVISQMLLAVPLLVLYEVSIWVSSFLERSERAT</sequence>
<dbReference type="PANTHER" id="PTHR30371:SF0">
    <property type="entry name" value="SEC-INDEPENDENT PROTEIN TRANSLOCASE PROTEIN TATC, CHLOROPLASTIC-RELATED"/>
    <property type="match status" value="1"/>
</dbReference>
<proteinExistence type="inferred from homology"/>
<comment type="caution">
    <text evidence="5">Lacks conserved residue(s) required for the propagation of feature annotation.</text>
</comment>
<evidence type="ECO:0000256" key="5">
    <source>
        <dbReference type="HAMAP-Rule" id="MF_00902"/>
    </source>
</evidence>
<dbReference type="GO" id="GO:0043953">
    <property type="term" value="P:protein transport by the Tat complex"/>
    <property type="evidence" value="ECO:0007669"/>
    <property type="project" value="UniProtKB-UniRule"/>
</dbReference>
<feature type="transmembrane region" description="Helical" evidence="5">
    <location>
        <begin position="101"/>
        <end position="124"/>
    </location>
</feature>
<comment type="caution">
    <text evidence="6">The sequence shown here is derived from an EMBL/GenBank/DDBJ whole genome shotgun (WGS) entry which is preliminary data.</text>
</comment>
<keyword evidence="5" id="KW-0811">Translocation</keyword>
<feature type="transmembrane region" description="Helical" evidence="5">
    <location>
        <begin position="20"/>
        <end position="44"/>
    </location>
</feature>
<feature type="transmembrane region" description="Helical" evidence="5">
    <location>
        <begin position="153"/>
        <end position="178"/>
    </location>
</feature>
<accession>A0A3A4NJ62</accession>
<dbReference type="Proteomes" id="UP000265882">
    <property type="component" value="Unassembled WGS sequence"/>
</dbReference>
<dbReference type="HAMAP" id="MF_00902">
    <property type="entry name" value="TatC"/>
    <property type="match status" value="1"/>
</dbReference>
<keyword evidence="3 5" id="KW-1133">Transmembrane helix</keyword>
<dbReference type="GO" id="GO:0065002">
    <property type="term" value="P:intracellular protein transmembrane transport"/>
    <property type="evidence" value="ECO:0007669"/>
    <property type="project" value="TreeGrafter"/>
</dbReference>
<feature type="transmembrane region" description="Helical" evidence="5">
    <location>
        <begin position="69"/>
        <end position="94"/>
    </location>
</feature>
<dbReference type="EMBL" id="QZKU01000142">
    <property type="protein sequence ID" value="RJP14851.1"/>
    <property type="molecule type" value="Genomic_DNA"/>
</dbReference>
<keyword evidence="5" id="KW-0813">Transport</keyword>